<dbReference type="AlphaFoldDB" id="A0A4R7C1A7"/>
<dbReference type="Pfam" id="PF01510">
    <property type="entry name" value="Amidase_2"/>
    <property type="match status" value="1"/>
</dbReference>
<dbReference type="InterPro" id="IPR036505">
    <property type="entry name" value="Amidase/PGRP_sf"/>
</dbReference>
<sequence length="245" mass="25130">MIVLDIQRRLKALGYDIGRSGPNKDGIDGDLGDLSQTAILKALETGKPALAGIVLPVVPPVAPAVGVVPSAWMPAAKMARVIVHWTAGAHKASDLDREHYHVIIQGDGTLARGKSIALNDGAGIKSGYAAHTLNLNTGSIGVSLACMAGAIERPFDPGKAPMTPKQWDMLPGVLAGLCSRYGIPVTPRTVLSHAEVQGTLGIAQRGKWDIAAVPSAGSMIYVGATGAGNTIRAATSALLNPALAA</sequence>
<name>A0A4R7C1A7_9HYPH</name>
<dbReference type="Proteomes" id="UP000295122">
    <property type="component" value="Unassembled WGS sequence"/>
</dbReference>
<organism evidence="2 3">
    <name type="scientific">Enterovirga rhinocerotis</name>
    <dbReference type="NCBI Taxonomy" id="1339210"/>
    <lineage>
        <taxon>Bacteria</taxon>
        <taxon>Pseudomonadati</taxon>
        <taxon>Pseudomonadota</taxon>
        <taxon>Alphaproteobacteria</taxon>
        <taxon>Hyphomicrobiales</taxon>
        <taxon>Methylobacteriaceae</taxon>
        <taxon>Enterovirga</taxon>
    </lineage>
</organism>
<dbReference type="GO" id="GO:0008745">
    <property type="term" value="F:N-acetylmuramoyl-L-alanine amidase activity"/>
    <property type="evidence" value="ECO:0007669"/>
    <property type="project" value="InterPro"/>
</dbReference>
<dbReference type="RefSeq" id="WP_133771543.1">
    <property type="nucleotide sequence ID" value="NZ_SNZR01000013.1"/>
</dbReference>
<feature type="domain" description="N-acetylmuramoyl-L-alanine amidase" evidence="1">
    <location>
        <begin position="78"/>
        <end position="197"/>
    </location>
</feature>
<dbReference type="EMBL" id="SNZR01000013">
    <property type="protein sequence ID" value="TDR90277.1"/>
    <property type="molecule type" value="Genomic_DNA"/>
</dbReference>
<comment type="caution">
    <text evidence="2">The sequence shown here is derived from an EMBL/GenBank/DDBJ whole genome shotgun (WGS) entry which is preliminary data.</text>
</comment>
<protein>
    <submittedName>
        <fullName evidence="2">N-acetylmuramoyl-L-alanine amidase</fullName>
    </submittedName>
</protein>
<proteinExistence type="predicted"/>
<dbReference type="SUPFAM" id="SSF55846">
    <property type="entry name" value="N-acetylmuramoyl-L-alanine amidase-like"/>
    <property type="match status" value="1"/>
</dbReference>
<keyword evidence="3" id="KW-1185">Reference proteome</keyword>
<dbReference type="InterPro" id="IPR002502">
    <property type="entry name" value="Amidase_domain"/>
</dbReference>
<gene>
    <name evidence="2" type="ORF">EV668_3123</name>
</gene>
<evidence type="ECO:0000259" key="1">
    <source>
        <dbReference type="Pfam" id="PF01510"/>
    </source>
</evidence>
<accession>A0A4R7C1A7</accession>
<dbReference type="GO" id="GO:0009253">
    <property type="term" value="P:peptidoglycan catabolic process"/>
    <property type="evidence" value="ECO:0007669"/>
    <property type="project" value="InterPro"/>
</dbReference>
<evidence type="ECO:0000313" key="3">
    <source>
        <dbReference type="Proteomes" id="UP000295122"/>
    </source>
</evidence>
<reference evidence="2 3" key="1">
    <citation type="submission" date="2019-03" db="EMBL/GenBank/DDBJ databases">
        <title>Genomic Encyclopedia of Type Strains, Phase IV (KMG-IV): sequencing the most valuable type-strain genomes for metagenomic binning, comparative biology and taxonomic classification.</title>
        <authorList>
            <person name="Goeker M."/>
        </authorList>
    </citation>
    <scope>NUCLEOTIDE SEQUENCE [LARGE SCALE GENOMIC DNA]</scope>
    <source>
        <strain evidence="2 3">DSM 25903</strain>
    </source>
</reference>
<evidence type="ECO:0000313" key="2">
    <source>
        <dbReference type="EMBL" id="TDR90277.1"/>
    </source>
</evidence>
<dbReference type="Gene3D" id="3.40.80.10">
    <property type="entry name" value="Peptidoglycan recognition protein-like"/>
    <property type="match status" value="1"/>
</dbReference>
<dbReference type="OrthoDB" id="8754850at2"/>